<evidence type="ECO:0000256" key="7">
    <source>
        <dbReference type="SAM" id="Coils"/>
    </source>
</evidence>
<sequence>MVNTATNPSAADYEHLKQAFAVFSHASEQLSDAYQELQGQVSQLTQELAVTNGELRNQLVAKEALSQRLGILLATLPGGVVALDAEGGIEEFNPAAVEMMSEPLMSTPWGEVSERQLIATSDQDEWNLRTSIGSLPVRRVRIERSPIDNAGRQILLIHDITAAHEMQDQLRRNQRLSAMGEVAAGLAHQLRTPLATALLYTANLANPALTGDERQRFADKSLERLRHLEYLIKDMLLFVKGETADLEEVSVCSLMQEMVQVIEPHMIQGGLQLELIDDCAGASLTANRKALFGALVSLLENAMQASPVGGKITFRCSASEDEVVLTVRDEGRGIETEIQDRLFEPFFTTRTEGTGLGLAIVRGVTQSMGGTVKVKSVLGSGSEFILNLPRKTGITQQFLSRNAGKEVHSS</sequence>
<dbReference type="EMBL" id="CAEZYE010000085">
    <property type="protein sequence ID" value="CAB4719275.1"/>
    <property type="molecule type" value="Genomic_DNA"/>
</dbReference>
<dbReference type="SMART" id="SM00388">
    <property type="entry name" value="HisKA"/>
    <property type="match status" value="1"/>
</dbReference>
<dbReference type="PANTHER" id="PTHR43711">
    <property type="entry name" value="TWO-COMPONENT HISTIDINE KINASE"/>
    <property type="match status" value="1"/>
</dbReference>
<dbReference type="Pfam" id="PF00512">
    <property type="entry name" value="HisKA"/>
    <property type="match status" value="1"/>
</dbReference>
<dbReference type="AlphaFoldDB" id="A0A6J6RE83"/>
<keyword evidence="5" id="KW-0418">Kinase</keyword>
<dbReference type="Gene3D" id="1.10.287.130">
    <property type="match status" value="1"/>
</dbReference>
<dbReference type="InterPro" id="IPR036097">
    <property type="entry name" value="HisK_dim/P_sf"/>
</dbReference>
<dbReference type="SMART" id="SM00387">
    <property type="entry name" value="HATPase_c"/>
    <property type="match status" value="1"/>
</dbReference>
<dbReference type="InterPro" id="IPR000014">
    <property type="entry name" value="PAS"/>
</dbReference>
<dbReference type="InterPro" id="IPR003661">
    <property type="entry name" value="HisK_dim/P_dom"/>
</dbReference>
<reference evidence="9" key="1">
    <citation type="submission" date="2020-05" db="EMBL/GenBank/DDBJ databases">
        <authorList>
            <person name="Chiriac C."/>
            <person name="Salcher M."/>
            <person name="Ghai R."/>
            <person name="Kavagutti S V."/>
        </authorList>
    </citation>
    <scope>NUCLEOTIDE SEQUENCE</scope>
</reference>
<evidence type="ECO:0000256" key="2">
    <source>
        <dbReference type="ARBA" id="ARBA00012438"/>
    </source>
</evidence>
<name>A0A6J6RE83_9ZZZZ</name>
<dbReference type="SUPFAM" id="SSF55874">
    <property type="entry name" value="ATPase domain of HSP90 chaperone/DNA topoisomerase II/histidine kinase"/>
    <property type="match status" value="1"/>
</dbReference>
<protein>
    <recommendedName>
        <fullName evidence="2">histidine kinase</fullName>
        <ecNumber evidence="2">2.7.13.3</ecNumber>
    </recommendedName>
</protein>
<evidence type="ECO:0000256" key="4">
    <source>
        <dbReference type="ARBA" id="ARBA00022679"/>
    </source>
</evidence>
<dbReference type="PANTHER" id="PTHR43711:SF28">
    <property type="entry name" value="SENSOR HISTIDINE KINASE YXDK"/>
    <property type="match status" value="1"/>
</dbReference>
<evidence type="ECO:0000259" key="8">
    <source>
        <dbReference type="PROSITE" id="PS50109"/>
    </source>
</evidence>
<dbReference type="InterPro" id="IPR050736">
    <property type="entry name" value="Sensor_HK_Regulatory"/>
</dbReference>
<dbReference type="SUPFAM" id="SSF47384">
    <property type="entry name" value="Homodimeric domain of signal transducing histidine kinase"/>
    <property type="match status" value="1"/>
</dbReference>
<dbReference type="InterPro" id="IPR003594">
    <property type="entry name" value="HATPase_dom"/>
</dbReference>
<keyword evidence="3" id="KW-0597">Phosphoprotein</keyword>
<keyword evidence="7" id="KW-0175">Coiled coil</keyword>
<keyword evidence="4" id="KW-0808">Transferase</keyword>
<evidence type="ECO:0000256" key="6">
    <source>
        <dbReference type="ARBA" id="ARBA00023012"/>
    </source>
</evidence>
<accession>A0A6J6RE83</accession>
<dbReference type="GO" id="GO:0000155">
    <property type="term" value="F:phosphorelay sensor kinase activity"/>
    <property type="evidence" value="ECO:0007669"/>
    <property type="project" value="InterPro"/>
</dbReference>
<gene>
    <name evidence="9" type="ORF">UFOPK2655_01214</name>
</gene>
<dbReference type="PRINTS" id="PR00344">
    <property type="entry name" value="BCTRLSENSOR"/>
</dbReference>
<dbReference type="SMART" id="SM00091">
    <property type="entry name" value="PAS"/>
    <property type="match status" value="1"/>
</dbReference>
<dbReference type="CDD" id="cd00082">
    <property type="entry name" value="HisKA"/>
    <property type="match status" value="1"/>
</dbReference>
<evidence type="ECO:0000256" key="5">
    <source>
        <dbReference type="ARBA" id="ARBA00022777"/>
    </source>
</evidence>
<dbReference type="Gene3D" id="3.30.565.10">
    <property type="entry name" value="Histidine kinase-like ATPase, C-terminal domain"/>
    <property type="match status" value="1"/>
</dbReference>
<evidence type="ECO:0000256" key="3">
    <source>
        <dbReference type="ARBA" id="ARBA00022553"/>
    </source>
</evidence>
<comment type="catalytic activity">
    <reaction evidence="1">
        <text>ATP + protein L-histidine = ADP + protein N-phospho-L-histidine.</text>
        <dbReference type="EC" id="2.7.13.3"/>
    </reaction>
</comment>
<dbReference type="PROSITE" id="PS50109">
    <property type="entry name" value="HIS_KIN"/>
    <property type="match status" value="1"/>
</dbReference>
<dbReference type="Pfam" id="PF02518">
    <property type="entry name" value="HATPase_c"/>
    <property type="match status" value="1"/>
</dbReference>
<dbReference type="InterPro" id="IPR004358">
    <property type="entry name" value="Sig_transdc_His_kin-like_C"/>
</dbReference>
<keyword evidence="6" id="KW-0902">Two-component regulatory system</keyword>
<dbReference type="EC" id="2.7.13.3" evidence="2"/>
<evidence type="ECO:0000313" key="9">
    <source>
        <dbReference type="EMBL" id="CAB4719275.1"/>
    </source>
</evidence>
<evidence type="ECO:0000256" key="1">
    <source>
        <dbReference type="ARBA" id="ARBA00000085"/>
    </source>
</evidence>
<organism evidence="9">
    <name type="scientific">freshwater metagenome</name>
    <dbReference type="NCBI Taxonomy" id="449393"/>
    <lineage>
        <taxon>unclassified sequences</taxon>
        <taxon>metagenomes</taxon>
        <taxon>ecological metagenomes</taxon>
    </lineage>
</organism>
<dbReference type="InterPro" id="IPR005467">
    <property type="entry name" value="His_kinase_dom"/>
</dbReference>
<proteinExistence type="predicted"/>
<dbReference type="InterPro" id="IPR036890">
    <property type="entry name" value="HATPase_C_sf"/>
</dbReference>
<feature type="domain" description="Histidine kinase" evidence="8">
    <location>
        <begin position="185"/>
        <end position="392"/>
    </location>
</feature>
<feature type="coiled-coil region" evidence="7">
    <location>
        <begin position="27"/>
        <end position="54"/>
    </location>
</feature>